<evidence type="ECO:0008006" key="3">
    <source>
        <dbReference type="Google" id="ProtNLM"/>
    </source>
</evidence>
<name>H2YJJ7_CIOSA</name>
<proteinExistence type="predicted"/>
<reference evidence="1" key="2">
    <citation type="submission" date="2025-08" db="UniProtKB">
        <authorList>
            <consortium name="Ensembl"/>
        </authorList>
    </citation>
    <scope>IDENTIFICATION</scope>
</reference>
<dbReference type="HOGENOM" id="CLU_1834463_0_0_1"/>
<keyword evidence="2" id="KW-1185">Reference proteome</keyword>
<accession>H2YJJ7</accession>
<dbReference type="Proteomes" id="UP000007875">
    <property type="component" value="Unassembled WGS sequence"/>
</dbReference>
<sequence>MRIERVKPSGPEPRVVDPISMSDQDLYSEVIRFTSLPQRTKDIAKQFVRDVMGNRPYVTIHWRFDRSDWMSSCNRHEAFDYWLELCGRITRMNHIDISTTMYHAVAADSNATIIKDVYVASPTSQYHLMKLIKRELAKKNITLHYGVGPAQTHVYEVRAL</sequence>
<evidence type="ECO:0000313" key="2">
    <source>
        <dbReference type="Proteomes" id="UP000007875"/>
    </source>
</evidence>
<reference evidence="1" key="3">
    <citation type="submission" date="2025-09" db="UniProtKB">
        <authorList>
            <consortium name="Ensembl"/>
        </authorList>
    </citation>
    <scope>IDENTIFICATION</scope>
</reference>
<reference evidence="2" key="1">
    <citation type="submission" date="2003-08" db="EMBL/GenBank/DDBJ databases">
        <authorList>
            <person name="Birren B."/>
            <person name="Nusbaum C."/>
            <person name="Abebe A."/>
            <person name="Abouelleil A."/>
            <person name="Adekoya E."/>
            <person name="Ait-zahra M."/>
            <person name="Allen N."/>
            <person name="Allen T."/>
            <person name="An P."/>
            <person name="Anderson M."/>
            <person name="Anderson S."/>
            <person name="Arachchi H."/>
            <person name="Armbruster J."/>
            <person name="Bachantsang P."/>
            <person name="Baldwin J."/>
            <person name="Barry A."/>
            <person name="Bayul T."/>
            <person name="Blitshsteyn B."/>
            <person name="Bloom T."/>
            <person name="Blye J."/>
            <person name="Boguslavskiy L."/>
            <person name="Borowsky M."/>
            <person name="Boukhgalter B."/>
            <person name="Brunache A."/>
            <person name="Butler J."/>
            <person name="Calixte N."/>
            <person name="Calvo S."/>
            <person name="Camarata J."/>
            <person name="Campo K."/>
            <person name="Chang J."/>
            <person name="Cheshatsang Y."/>
            <person name="Citroen M."/>
            <person name="Collymore A."/>
            <person name="Considine T."/>
            <person name="Cook A."/>
            <person name="Cooke P."/>
            <person name="Corum B."/>
            <person name="Cuomo C."/>
            <person name="David R."/>
            <person name="Dawoe T."/>
            <person name="Degray S."/>
            <person name="Dodge S."/>
            <person name="Dooley K."/>
            <person name="Dorje P."/>
            <person name="Dorjee K."/>
            <person name="Dorris L."/>
            <person name="Duffey N."/>
            <person name="Dupes A."/>
            <person name="Elkins T."/>
            <person name="Engels R."/>
            <person name="Erickson J."/>
            <person name="Farina A."/>
            <person name="Faro S."/>
            <person name="Ferreira P."/>
            <person name="Fischer H."/>
            <person name="Fitzgerald M."/>
            <person name="Foley K."/>
            <person name="Gage D."/>
            <person name="Galagan J."/>
            <person name="Gearin G."/>
            <person name="Gnerre S."/>
            <person name="Gnirke A."/>
            <person name="Goyette A."/>
            <person name="Graham J."/>
            <person name="Grandbois E."/>
            <person name="Gyaltsen K."/>
            <person name="Hafez N."/>
            <person name="Hagopian D."/>
            <person name="Hagos B."/>
            <person name="Hall J."/>
            <person name="Hatcher B."/>
            <person name="Heller A."/>
            <person name="Higgins H."/>
            <person name="Honan T."/>
            <person name="Horn A."/>
            <person name="Houde N."/>
            <person name="Hughes L."/>
            <person name="Hulme W."/>
            <person name="Husby E."/>
            <person name="Iliev I."/>
            <person name="Jaffe D."/>
            <person name="Jones C."/>
            <person name="Kamal M."/>
            <person name="Kamat A."/>
            <person name="Kamvysselis M."/>
            <person name="Karlsson E."/>
            <person name="Kells C."/>
            <person name="Kieu A."/>
            <person name="Kisner P."/>
            <person name="Kodira C."/>
            <person name="Kulbokas E."/>
            <person name="Labutti K."/>
            <person name="Lama D."/>
            <person name="Landers T."/>
            <person name="Leger J."/>
            <person name="Levine S."/>
            <person name="Lewis D."/>
            <person name="Lewis T."/>
            <person name="Lindblad-toh K."/>
            <person name="Liu X."/>
            <person name="Lokyitsang T."/>
            <person name="Lokyitsang Y."/>
            <person name="Lucien O."/>
            <person name="Lui A."/>
            <person name="Ma L.J."/>
            <person name="Mabbitt R."/>
            <person name="Macdonald J."/>
            <person name="Maclean C."/>
            <person name="Major J."/>
            <person name="Manning J."/>
            <person name="Marabella R."/>
            <person name="Maru K."/>
            <person name="Matthews C."/>
            <person name="Mauceli E."/>
            <person name="Mccarthy M."/>
            <person name="Mcdonough S."/>
            <person name="Mcghee T."/>
            <person name="Meldrim J."/>
            <person name="Meneus L."/>
            <person name="Mesirov J."/>
            <person name="Mihalev A."/>
            <person name="Mihova T."/>
            <person name="Mikkelsen T."/>
            <person name="Mlenga V."/>
            <person name="Moru K."/>
            <person name="Mozes J."/>
            <person name="Mulrain L."/>
            <person name="Munson G."/>
            <person name="Naylor J."/>
            <person name="Newes C."/>
            <person name="Nguyen C."/>
            <person name="Nguyen N."/>
            <person name="Nguyen T."/>
            <person name="Nicol R."/>
            <person name="Nielsen C."/>
            <person name="Nizzari M."/>
            <person name="Norbu C."/>
            <person name="Norbu N."/>
            <person name="O'donnell P."/>
            <person name="Okoawo O."/>
            <person name="O'leary S."/>
            <person name="Omotosho B."/>
            <person name="O'neill K."/>
            <person name="Osman S."/>
            <person name="Parker S."/>
            <person name="Perrin D."/>
            <person name="Phunkhang P."/>
            <person name="Piqani B."/>
            <person name="Purcell S."/>
            <person name="Rachupka T."/>
            <person name="Ramasamy U."/>
            <person name="Rameau R."/>
            <person name="Ray V."/>
            <person name="Raymond C."/>
            <person name="Retta R."/>
            <person name="Richardson S."/>
            <person name="Rise C."/>
            <person name="Rodriguez J."/>
            <person name="Rogers J."/>
            <person name="Rogov P."/>
            <person name="Rutman M."/>
            <person name="Schupbach R."/>
            <person name="Seaman C."/>
            <person name="Settipalli S."/>
            <person name="Sharpe T."/>
            <person name="Sheridan J."/>
            <person name="Sherpa N."/>
            <person name="Shi J."/>
            <person name="Smirnov S."/>
            <person name="Smith C."/>
            <person name="Sougnez C."/>
            <person name="Spencer B."/>
            <person name="Stalker J."/>
            <person name="Stange-thomann N."/>
            <person name="Stavropoulos S."/>
            <person name="Stetson K."/>
            <person name="Stone C."/>
            <person name="Stone S."/>
            <person name="Stubbs M."/>
            <person name="Talamas J."/>
            <person name="Tchuinga P."/>
            <person name="Tenzing P."/>
            <person name="Tesfaye S."/>
            <person name="Theodore J."/>
            <person name="Thoulutsang Y."/>
            <person name="Topham K."/>
            <person name="Towey S."/>
            <person name="Tsamla T."/>
            <person name="Tsomo N."/>
            <person name="Vallee D."/>
            <person name="Vassiliev H."/>
            <person name="Venkataraman V."/>
            <person name="Vinson J."/>
            <person name="Vo A."/>
            <person name="Wade C."/>
            <person name="Wang S."/>
            <person name="Wangchuk T."/>
            <person name="Wangdi T."/>
            <person name="Whittaker C."/>
            <person name="Wilkinson J."/>
            <person name="Wu Y."/>
            <person name="Wyman D."/>
            <person name="Yadav S."/>
            <person name="Yang S."/>
            <person name="Yang X."/>
            <person name="Yeager S."/>
            <person name="Yee E."/>
            <person name="Young G."/>
            <person name="Zainoun J."/>
            <person name="Zembeck L."/>
            <person name="Zimmer A."/>
            <person name="Zody M."/>
            <person name="Lander E."/>
        </authorList>
    </citation>
    <scope>NUCLEOTIDE SEQUENCE [LARGE SCALE GENOMIC DNA]</scope>
</reference>
<dbReference type="GeneTree" id="ENSGT00660000096320"/>
<protein>
    <recommendedName>
        <fullName evidence="3">Peptide-O-fucosyltransferase</fullName>
    </recommendedName>
</protein>
<dbReference type="AlphaFoldDB" id="H2YJJ7"/>
<dbReference type="Ensembl" id="ENSCSAVT00000005569.1">
    <property type="protein sequence ID" value="ENSCSAVP00000005496.1"/>
    <property type="gene ID" value="ENSCSAVG00000003287.1"/>
</dbReference>
<dbReference type="InParanoid" id="H2YJJ7"/>
<organism evidence="1 2">
    <name type="scientific">Ciona savignyi</name>
    <name type="common">Pacific transparent sea squirt</name>
    <dbReference type="NCBI Taxonomy" id="51511"/>
    <lineage>
        <taxon>Eukaryota</taxon>
        <taxon>Metazoa</taxon>
        <taxon>Chordata</taxon>
        <taxon>Tunicata</taxon>
        <taxon>Ascidiacea</taxon>
        <taxon>Phlebobranchia</taxon>
        <taxon>Cionidae</taxon>
        <taxon>Ciona</taxon>
    </lineage>
</organism>
<evidence type="ECO:0000313" key="1">
    <source>
        <dbReference type="Ensembl" id="ENSCSAVP00000005496.1"/>
    </source>
</evidence>